<proteinExistence type="predicted"/>
<gene>
    <name evidence="1" type="ORF">C6571_06930</name>
</gene>
<reference evidence="1 2" key="1">
    <citation type="submission" date="2018-03" db="EMBL/GenBank/DDBJ databases">
        <title>Genome sequencing of Simplicispira sp.</title>
        <authorList>
            <person name="Kim S.-J."/>
            <person name="Heo J."/>
            <person name="Kwon S.-W."/>
        </authorList>
    </citation>
    <scope>NUCLEOTIDE SEQUENCE [LARGE SCALE GENOMIC DNA]</scope>
    <source>
        <strain evidence="1 2">SC1-8</strain>
    </source>
</reference>
<dbReference type="AlphaFoldDB" id="A0A2S0MYV1"/>
<dbReference type="SUPFAM" id="SSF50969">
    <property type="entry name" value="YVTN repeat-like/Quinoprotein amine dehydrogenase"/>
    <property type="match status" value="1"/>
</dbReference>
<keyword evidence="2" id="KW-1185">Reference proteome</keyword>
<evidence type="ECO:0000313" key="2">
    <source>
        <dbReference type="Proteomes" id="UP000239326"/>
    </source>
</evidence>
<sequence>MPPTPGLIPAHSRATSPLRTAVALGCVLVALAGCGGGSGDTAQPPATNLAAPTNFTVSNLGTFGWSATPGATRYELFVDPDGTGPLEEAKADDYNQATGTGFTYSQAGIQQIAGSLHATASASSLAASLNAYYRLRACDASSCGAFTAAKTYDIVNAISHEFPSGRAPSKFTYGLDGYPRLSKDGLTLAIGQSSPAADSAVYVFMRPSSAQPWQPQTVLRSGKSYFGEKVALSSDGSTLAIQGMEPTNGNVNALTSVVYLYQRNGSTWDQQAYLEAPTAPSACPQPCRAGSIGHLALSANGNLLATSLSFNTPAGVGSTSIGAVVTYVRNGTSWSQQALLETGGKSVDLLALAADGKTLAVNQGAFYLGALSPQTTTLSRWSLPSKMARGASKPAFPLALCTW</sequence>
<evidence type="ECO:0000313" key="1">
    <source>
        <dbReference type="EMBL" id="AVO41055.1"/>
    </source>
</evidence>
<protein>
    <submittedName>
        <fullName evidence="1">Uncharacterized protein</fullName>
    </submittedName>
</protein>
<dbReference type="OrthoDB" id="8810649at2"/>
<organism evidence="1 2">
    <name type="scientific">Simplicispira suum</name>
    <dbReference type="NCBI Taxonomy" id="2109915"/>
    <lineage>
        <taxon>Bacteria</taxon>
        <taxon>Pseudomonadati</taxon>
        <taxon>Pseudomonadota</taxon>
        <taxon>Betaproteobacteria</taxon>
        <taxon>Burkholderiales</taxon>
        <taxon>Comamonadaceae</taxon>
        <taxon>Simplicispira</taxon>
    </lineage>
</organism>
<dbReference type="RefSeq" id="WP_106446041.1">
    <property type="nucleotide sequence ID" value="NZ_CP027669.1"/>
</dbReference>
<dbReference type="KEGG" id="simp:C6571_06930"/>
<accession>A0A2S0MYV1</accession>
<dbReference type="EMBL" id="CP027669">
    <property type="protein sequence ID" value="AVO41055.1"/>
    <property type="molecule type" value="Genomic_DNA"/>
</dbReference>
<name>A0A2S0MYV1_9BURK</name>
<dbReference type="Proteomes" id="UP000239326">
    <property type="component" value="Chromosome"/>
</dbReference>
<dbReference type="InterPro" id="IPR011044">
    <property type="entry name" value="Quino_amine_DH_bsu"/>
</dbReference>